<evidence type="ECO:0000259" key="1">
    <source>
        <dbReference type="Pfam" id="PF01575"/>
    </source>
</evidence>
<dbReference type="Gene3D" id="3.10.129.10">
    <property type="entry name" value="Hotdog Thioesterase"/>
    <property type="match status" value="1"/>
</dbReference>
<dbReference type="RefSeq" id="WP_143486656.1">
    <property type="nucleotide sequence ID" value="NZ_VJOY01000002.1"/>
</dbReference>
<proteinExistence type="predicted"/>
<dbReference type="Proteomes" id="UP000315235">
    <property type="component" value="Unassembled WGS sequence"/>
</dbReference>
<keyword evidence="3" id="KW-1185">Reference proteome</keyword>
<gene>
    <name evidence="2" type="ORF">FM069_02245</name>
</gene>
<dbReference type="EMBL" id="VJOY01000002">
    <property type="protein sequence ID" value="TRX76028.1"/>
    <property type="molecule type" value="Genomic_DNA"/>
</dbReference>
<dbReference type="SUPFAM" id="SSF54637">
    <property type="entry name" value="Thioesterase/thiol ester dehydrase-isomerase"/>
    <property type="match status" value="2"/>
</dbReference>
<dbReference type="PRINTS" id="PR01483">
    <property type="entry name" value="FASYNTHASE"/>
</dbReference>
<dbReference type="GO" id="GO:0006633">
    <property type="term" value="P:fatty acid biosynthetic process"/>
    <property type="evidence" value="ECO:0007669"/>
    <property type="project" value="InterPro"/>
</dbReference>
<feature type="domain" description="MaoC-like" evidence="1">
    <location>
        <begin position="158"/>
        <end position="248"/>
    </location>
</feature>
<protein>
    <submittedName>
        <fullName evidence="2">Acyl dehydratase</fullName>
    </submittedName>
</protein>
<name>A0A553H2Q4_9PSED</name>
<dbReference type="PANTHER" id="PTHR43841:SF1">
    <property type="entry name" value="3-HYDROXYACYL-THIOESTER DEHYDRATASE X"/>
    <property type="match status" value="1"/>
</dbReference>
<evidence type="ECO:0000313" key="2">
    <source>
        <dbReference type="EMBL" id="TRX76028.1"/>
    </source>
</evidence>
<dbReference type="AlphaFoldDB" id="A0A553H2Q4"/>
<dbReference type="GO" id="GO:0005835">
    <property type="term" value="C:fatty acid synthase complex"/>
    <property type="evidence" value="ECO:0007669"/>
    <property type="project" value="InterPro"/>
</dbReference>
<accession>A0A553H2Q4</accession>
<organism evidence="2 3">
    <name type="scientific">Pseudomonas mangiferae</name>
    <dbReference type="NCBI Taxonomy" id="2593654"/>
    <lineage>
        <taxon>Bacteria</taxon>
        <taxon>Pseudomonadati</taxon>
        <taxon>Pseudomonadota</taxon>
        <taxon>Gammaproteobacteria</taxon>
        <taxon>Pseudomonadales</taxon>
        <taxon>Pseudomonadaceae</taxon>
        <taxon>Pseudomonas</taxon>
    </lineage>
</organism>
<dbReference type="InterPro" id="IPR003965">
    <property type="entry name" value="Fatty_acid_synthase"/>
</dbReference>
<dbReference type="GO" id="GO:0004312">
    <property type="term" value="F:fatty acid synthase activity"/>
    <property type="evidence" value="ECO:0007669"/>
    <property type="project" value="InterPro"/>
</dbReference>
<dbReference type="InterPro" id="IPR029069">
    <property type="entry name" value="HotDog_dom_sf"/>
</dbReference>
<sequence length="284" mass="30976">MATDWHDLPSPPALPGLFAQAALRRGIRGSTLPAFGVRSRVRVEAEQLARYRKVCGYPDNGLLPPTYPHVLLFPLQMALLTDPAFPFPPVGLVHLGNRIRVVRPLGGEGPFVGSVHAAHLQPHEKGALFTLVLRLEDQLGLLWEGESRLLCRGAKVPGTPLEKAPEDPLELTEIDRWQAPADTGRAYARVSGDYNPIHLSALTARLFGFPRAIAHGLWSKARSLAVLNDRLPRAGYVVDVRFQKPLLLPGEAVLFASAPAPHGQFALHGADEVPYLSGNWHQVG</sequence>
<dbReference type="OrthoDB" id="9774179at2"/>
<reference evidence="2 3" key="1">
    <citation type="submission" date="2019-07" db="EMBL/GenBank/DDBJ databases">
        <title>Pseudomonas mangiferae sp. nov., isolated from bark of mango tree in Thailand.</title>
        <authorList>
            <person name="Srisuk N."/>
            <person name="Anurat P."/>
        </authorList>
    </citation>
    <scope>NUCLEOTIDE SEQUENCE [LARGE SCALE GENOMIC DNA]</scope>
    <source>
        <strain evidence="2 3">DMKU_BBB3-04</strain>
    </source>
</reference>
<comment type="caution">
    <text evidence="2">The sequence shown here is derived from an EMBL/GenBank/DDBJ whole genome shotgun (WGS) entry which is preliminary data.</text>
</comment>
<dbReference type="Pfam" id="PF01575">
    <property type="entry name" value="MaoC_dehydratas"/>
    <property type="match status" value="1"/>
</dbReference>
<evidence type="ECO:0000313" key="3">
    <source>
        <dbReference type="Proteomes" id="UP000315235"/>
    </source>
</evidence>
<dbReference type="InterPro" id="IPR002539">
    <property type="entry name" value="MaoC-like_dom"/>
</dbReference>
<dbReference type="PANTHER" id="PTHR43841">
    <property type="entry name" value="3-HYDROXYACYL-THIOESTER DEHYDRATASE HTDX-RELATED"/>
    <property type="match status" value="1"/>
</dbReference>